<dbReference type="AlphaFoldDB" id="A0A9Q0UL23"/>
<evidence type="ECO:0000256" key="1">
    <source>
        <dbReference type="SAM" id="MobiDB-lite"/>
    </source>
</evidence>
<proteinExistence type="predicted"/>
<sequence length="80" mass="9083">MRVRSHIDPKIKTKVNQEKNSKGGKRRGSDQKCFPTRQEKEKKTPSVAATTNELRNDRNIPQVSQQPFKIALPTEGCSFS</sequence>
<evidence type="ECO:0000313" key="3">
    <source>
        <dbReference type="Proteomes" id="UP001151532"/>
    </source>
</evidence>
<dbReference type="EMBL" id="JAPFFK010000012">
    <property type="protein sequence ID" value="KAJ6731768.1"/>
    <property type="molecule type" value="Genomic_DNA"/>
</dbReference>
<feature type="compositionally biased region" description="Polar residues" evidence="1">
    <location>
        <begin position="47"/>
        <end position="61"/>
    </location>
</feature>
<feature type="compositionally biased region" description="Basic and acidic residues" evidence="1">
    <location>
        <begin position="1"/>
        <end position="21"/>
    </location>
</feature>
<organism evidence="2 3">
    <name type="scientific">Salix purpurea</name>
    <name type="common">Purple osier willow</name>
    <dbReference type="NCBI Taxonomy" id="77065"/>
    <lineage>
        <taxon>Eukaryota</taxon>
        <taxon>Viridiplantae</taxon>
        <taxon>Streptophyta</taxon>
        <taxon>Embryophyta</taxon>
        <taxon>Tracheophyta</taxon>
        <taxon>Spermatophyta</taxon>
        <taxon>Magnoliopsida</taxon>
        <taxon>eudicotyledons</taxon>
        <taxon>Gunneridae</taxon>
        <taxon>Pentapetalae</taxon>
        <taxon>rosids</taxon>
        <taxon>fabids</taxon>
        <taxon>Malpighiales</taxon>
        <taxon>Salicaceae</taxon>
        <taxon>Saliceae</taxon>
        <taxon>Salix</taxon>
    </lineage>
</organism>
<dbReference type="Proteomes" id="UP001151532">
    <property type="component" value="Chromosome 18"/>
</dbReference>
<accession>A0A9Q0UL23</accession>
<feature type="region of interest" description="Disordered" evidence="1">
    <location>
        <begin position="1"/>
        <end position="61"/>
    </location>
</feature>
<keyword evidence="3" id="KW-1185">Reference proteome</keyword>
<gene>
    <name evidence="2" type="ORF">OIU79_002987</name>
</gene>
<evidence type="ECO:0000313" key="2">
    <source>
        <dbReference type="EMBL" id="KAJ6731768.1"/>
    </source>
</evidence>
<comment type="caution">
    <text evidence="2">The sequence shown here is derived from an EMBL/GenBank/DDBJ whole genome shotgun (WGS) entry which is preliminary data.</text>
</comment>
<protein>
    <submittedName>
        <fullName evidence="2">Uncharacterized protein</fullName>
    </submittedName>
</protein>
<reference evidence="2" key="1">
    <citation type="submission" date="2022-11" db="EMBL/GenBank/DDBJ databases">
        <authorList>
            <person name="Hyden B.L."/>
            <person name="Feng K."/>
            <person name="Yates T."/>
            <person name="Jawdy S."/>
            <person name="Smart L.B."/>
            <person name="Muchero W."/>
        </authorList>
    </citation>
    <scope>NUCLEOTIDE SEQUENCE</scope>
    <source>
        <tissue evidence="2">Shoot tip</tissue>
    </source>
</reference>
<name>A0A9Q0UL23_SALPP</name>
<reference evidence="2" key="2">
    <citation type="journal article" date="2023" name="Int. J. Mol. Sci.">
        <title>De Novo Assembly and Annotation of 11 Diverse Shrub Willow (Salix) Genomes Reveals Novel Gene Organization in Sex-Linked Regions.</title>
        <authorList>
            <person name="Hyden B."/>
            <person name="Feng K."/>
            <person name="Yates T.B."/>
            <person name="Jawdy S."/>
            <person name="Cereghino C."/>
            <person name="Smart L.B."/>
            <person name="Muchero W."/>
        </authorList>
    </citation>
    <scope>NUCLEOTIDE SEQUENCE</scope>
    <source>
        <tissue evidence="2">Shoot tip</tissue>
    </source>
</reference>